<feature type="compositionally biased region" description="Basic and acidic residues" evidence="1">
    <location>
        <begin position="19"/>
        <end position="39"/>
    </location>
</feature>
<evidence type="ECO:0000256" key="1">
    <source>
        <dbReference type="SAM" id="MobiDB-lite"/>
    </source>
</evidence>
<dbReference type="EMBL" id="LAZR01006696">
    <property type="protein sequence ID" value="KKM90243.1"/>
    <property type="molecule type" value="Genomic_DNA"/>
</dbReference>
<accession>A0A0F9L9Z9</accession>
<sequence length="45" mass="5181">MASRNKGKRGSFRTLMLEAQKKQKEGGNKNLSRKEKKDLMNTNNN</sequence>
<gene>
    <name evidence="2" type="ORF">LCGC14_1240520</name>
</gene>
<reference evidence="2" key="1">
    <citation type="journal article" date="2015" name="Nature">
        <title>Complex archaea that bridge the gap between prokaryotes and eukaryotes.</title>
        <authorList>
            <person name="Spang A."/>
            <person name="Saw J.H."/>
            <person name="Jorgensen S.L."/>
            <person name="Zaremba-Niedzwiedzka K."/>
            <person name="Martijn J."/>
            <person name="Lind A.E."/>
            <person name="van Eijk R."/>
            <person name="Schleper C."/>
            <person name="Guy L."/>
            <person name="Ettema T.J."/>
        </authorList>
    </citation>
    <scope>NUCLEOTIDE SEQUENCE</scope>
</reference>
<name>A0A0F9L9Z9_9ZZZZ</name>
<feature type="compositionally biased region" description="Basic residues" evidence="1">
    <location>
        <begin position="1"/>
        <end position="11"/>
    </location>
</feature>
<dbReference type="AlphaFoldDB" id="A0A0F9L9Z9"/>
<feature type="region of interest" description="Disordered" evidence="1">
    <location>
        <begin position="1"/>
        <end position="45"/>
    </location>
</feature>
<proteinExistence type="predicted"/>
<comment type="caution">
    <text evidence="2">The sequence shown here is derived from an EMBL/GenBank/DDBJ whole genome shotgun (WGS) entry which is preliminary data.</text>
</comment>
<protein>
    <submittedName>
        <fullName evidence="2">Uncharacterized protein</fullName>
    </submittedName>
</protein>
<organism evidence="2">
    <name type="scientific">marine sediment metagenome</name>
    <dbReference type="NCBI Taxonomy" id="412755"/>
    <lineage>
        <taxon>unclassified sequences</taxon>
        <taxon>metagenomes</taxon>
        <taxon>ecological metagenomes</taxon>
    </lineage>
</organism>
<evidence type="ECO:0000313" key="2">
    <source>
        <dbReference type="EMBL" id="KKM90243.1"/>
    </source>
</evidence>